<feature type="region of interest" description="Disordered" evidence="4">
    <location>
        <begin position="622"/>
        <end position="648"/>
    </location>
</feature>
<comment type="caution">
    <text evidence="7">The sequence shown here is derived from an EMBL/GenBank/DDBJ whole genome shotgun (WGS) entry which is preliminary data.</text>
</comment>
<accession>A0ABN1HZU4</accession>
<evidence type="ECO:0000256" key="3">
    <source>
        <dbReference type="ARBA" id="ARBA00023002"/>
    </source>
</evidence>
<comment type="cofactor">
    <cofactor evidence="1">
        <name>pyrroloquinoline quinone</name>
        <dbReference type="ChEBI" id="CHEBI:58442"/>
    </cofactor>
</comment>
<gene>
    <name evidence="7" type="ORF">GCM10009102_31750</name>
</gene>
<dbReference type="CDD" id="cd10280">
    <property type="entry name" value="PQQ_mGDH"/>
    <property type="match status" value="1"/>
</dbReference>
<dbReference type="Gene3D" id="2.140.10.10">
    <property type="entry name" value="Quinoprotein alcohol dehydrogenase-like superfamily"/>
    <property type="match status" value="2"/>
</dbReference>
<dbReference type="SUPFAM" id="SSF50998">
    <property type="entry name" value="Quinoprotein alcohol dehydrogenase-like"/>
    <property type="match status" value="1"/>
</dbReference>
<name>A0ABN1HZU4_9SPHN</name>
<reference evidence="7 8" key="1">
    <citation type="journal article" date="2019" name="Int. J. Syst. Evol. Microbiol.">
        <title>The Global Catalogue of Microorganisms (GCM) 10K type strain sequencing project: providing services to taxonomists for standard genome sequencing and annotation.</title>
        <authorList>
            <consortium name="The Broad Institute Genomics Platform"/>
            <consortium name="The Broad Institute Genome Sequencing Center for Infectious Disease"/>
            <person name="Wu L."/>
            <person name="Ma J."/>
        </authorList>
    </citation>
    <scope>NUCLEOTIDE SEQUENCE [LARGE SCALE GENOMIC DNA]</scope>
    <source>
        <strain evidence="7 8">JCM 14603</strain>
    </source>
</reference>
<evidence type="ECO:0000313" key="7">
    <source>
        <dbReference type="EMBL" id="GAA0676845.1"/>
    </source>
</evidence>
<dbReference type="InterPro" id="IPR002372">
    <property type="entry name" value="PQQ_rpt_dom"/>
</dbReference>
<feature type="domain" description="Pyrrolo-quinoline quinone repeat" evidence="6">
    <location>
        <begin position="169"/>
        <end position="770"/>
    </location>
</feature>
<sequence length="795" mass="84838">MIQARHPARWPHILAVVIGAVGLLNLAGGLWLATLGGSLFYAVAGLAMLATAALLWRRRVAALHLFAVLVIGTVIWAWAEIGADWWPLVPRGDLIFIFGALLVLPWTVKRLVPGTGWRRAAGPLAGAMALAAVFGIVSLLRDVHNLDGTLPGPRSPAVANAGGVPDDDWQAYARSWRGDKFSPLTQITPANVGNLKVAWQLQTGDLKRAGDPGETTYEMTPIKVGDTVYLCTPHNWVIAVDAETGKERWRFDPRIATSSKNMQHLTCRGVSYWDGAKAGASVADCPQRIFLATNDSRLIALDPKTGALCRSFGQGGTVSLLPGQPHYNQGWYQVTSAPLVAKGLVVTGGAVFDNISTKVPSGVIRGYDAATGKLVWNFDPGNPNDTAPLGAGKHYTPSSPNSWSTPAADEALGLVYLPMGMGAVDQWGGNRPATTERFATSVLALDIATGKPRWVYQTVHHDLWDMDVPAQPALIDLDLPGRGRVPALIQSTKTGNLFVLDRRTGQPIFPAPERPVPAGAAPGDRTSPTQPFSAISLMPAPARERDMWGATMIDQLWCRIRFRSLDYKGPFTPPSLKGSLVFPGNFGVMDWGGISIDPVRQVAFAHPNYVAFVDRLVPRANDTGGAGERGPAGGSDRHGSDESGYNPNTGAPFAVDMNPFLSFAGLPCQQPPWGYVAGIDLTTGKKVWEHKNGTIRDETILPIPFKLGVPSLGGPITTAGGVAFMAAAIDNYVRAYDTRTGKVLWRARLPAGGQATPMTYRSAASGRQFVVVVAGGHGSLGTKLGDHVIAYALPN</sequence>
<feature type="transmembrane region" description="Helical" evidence="5">
    <location>
        <begin position="39"/>
        <end position="56"/>
    </location>
</feature>
<keyword evidence="3" id="KW-0560">Oxidoreductase</keyword>
<keyword evidence="5" id="KW-1133">Transmembrane helix</keyword>
<dbReference type="InterPro" id="IPR017511">
    <property type="entry name" value="PQQ_mDH"/>
</dbReference>
<dbReference type="PANTHER" id="PTHR32303">
    <property type="entry name" value="QUINOPROTEIN ALCOHOL DEHYDROGENASE (CYTOCHROME C)"/>
    <property type="match status" value="1"/>
</dbReference>
<feature type="transmembrane region" description="Helical" evidence="5">
    <location>
        <begin position="12"/>
        <end position="33"/>
    </location>
</feature>
<dbReference type="SMART" id="SM00564">
    <property type="entry name" value="PQQ"/>
    <property type="match status" value="5"/>
</dbReference>
<evidence type="ECO:0000256" key="2">
    <source>
        <dbReference type="ARBA" id="ARBA00008156"/>
    </source>
</evidence>
<keyword evidence="5" id="KW-0812">Transmembrane</keyword>
<dbReference type="InterPro" id="IPR018391">
    <property type="entry name" value="PQQ_b-propeller_rpt"/>
</dbReference>
<feature type="transmembrane region" description="Helical" evidence="5">
    <location>
        <begin position="61"/>
        <end position="79"/>
    </location>
</feature>
<dbReference type="Pfam" id="PF01011">
    <property type="entry name" value="PQQ"/>
    <property type="match status" value="1"/>
</dbReference>
<dbReference type="RefSeq" id="WP_163957905.1">
    <property type="nucleotide sequence ID" value="NZ_BAAAES010000012.1"/>
</dbReference>
<dbReference type="InterPro" id="IPR011047">
    <property type="entry name" value="Quinoprotein_ADH-like_sf"/>
</dbReference>
<organism evidence="7 8">
    <name type="scientific">Sphingomonas insulae</name>
    <dbReference type="NCBI Taxonomy" id="424800"/>
    <lineage>
        <taxon>Bacteria</taxon>
        <taxon>Pseudomonadati</taxon>
        <taxon>Pseudomonadota</taxon>
        <taxon>Alphaproteobacteria</taxon>
        <taxon>Sphingomonadales</taxon>
        <taxon>Sphingomonadaceae</taxon>
        <taxon>Sphingomonas</taxon>
    </lineage>
</organism>
<comment type="similarity">
    <text evidence="2">Belongs to the bacterial PQQ dehydrogenase family.</text>
</comment>
<dbReference type="PANTHER" id="PTHR32303:SF4">
    <property type="entry name" value="QUINOPROTEIN GLUCOSE DEHYDROGENASE"/>
    <property type="match status" value="1"/>
</dbReference>
<dbReference type="EMBL" id="BAAAES010000012">
    <property type="protein sequence ID" value="GAA0676845.1"/>
    <property type="molecule type" value="Genomic_DNA"/>
</dbReference>
<feature type="transmembrane region" description="Helical" evidence="5">
    <location>
        <begin position="120"/>
        <end position="140"/>
    </location>
</feature>
<feature type="transmembrane region" description="Helical" evidence="5">
    <location>
        <begin position="85"/>
        <end position="108"/>
    </location>
</feature>
<feature type="compositionally biased region" description="Gly residues" evidence="4">
    <location>
        <begin position="624"/>
        <end position="633"/>
    </location>
</feature>
<keyword evidence="8" id="KW-1185">Reference proteome</keyword>
<evidence type="ECO:0000259" key="6">
    <source>
        <dbReference type="Pfam" id="PF01011"/>
    </source>
</evidence>
<keyword evidence="5" id="KW-0472">Membrane</keyword>
<dbReference type="Proteomes" id="UP001500238">
    <property type="component" value="Unassembled WGS sequence"/>
</dbReference>
<protein>
    <submittedName>
        <fullName evidence="7">Glucose/quinate/shikimate family membrane-bound PQQ-dependent dehydrogenase</fullName>
    </submittedName>
</protein>
<feature type="region of interest" description="Disordered" evidence="4">
    <location>
        <begin position="509"/>
        <end position="531"/>
    </location>
</feature>
<evidence type="ECO:0000256" key="5">
    <source>
        <dbReference type="SAM" id="Phobius"/>
    </source>
</evidence>
<evidence type="ECO:0000256" key="4">
    <source>
        <dbReference type="SAM" id="MobiDB-lite"/>
    </source>
</evidence>
<evidence type="ECO:0000313" key="8">
    <source>
        <dbReference type="Proteomes" id="UP001500238"/>
    </source>
</evidence>
<evidence type="ECO:0000256" key="1">
    <source>
        <dbReference type="ARBA" id="ARBA00001931"/>
    </source>
</evidence>
<dbReference type="NCBIfam" id="TIGR03074">
    <property type="entry name" value="PQQ_membr_DH"/>
    <property type="match status" value="1"/>
</dbReference>
<proteinExistence type="inferred from homology"/>